<dbReference type="AlphaFoldDB" id="A0A6J1KCG5"/>
<keyword evidence="1" id="KW-1185">Reference proteome</keyword>
<protein>
    <submittedName>
        <fullName evidence="2">Uncharacterized protein LOC111492030</fullName>
    </submittedName>
</protein>
<organism evidence="1 2">
    <name type="scientific">Cucurbita maxima</name>
    <name type="common">Pumpkin</name>
    <name type="synonym">Winter squash</name>
    <dbReference type="NCBI Taxonomy" id="3661"/>
    <lineage>
        <taxon>Eukaryota</taxon>
        <taxon>Viridiplantae</taxon>
        <taxon>Streptophyta</taxon>
        <taxon>Embryophyta</taxon>
        <taxon>Tracheophyta</taxon>
        <taxon>Spermatophyta</taxon>
        <taxon>Magnoliopsida</taxon>
        <taxon>eudicotyledons</taxon>
        <taxon>Gunneridae</taxon>
        <taxon>Pentapetalae</taxon>
        <taxon>rosids</taxon>
        <taxon>fabids</taxon>
        <taxon>Cucurbitales</taxon>
        <taxon>Cucurbitaceae</taxon>
        <taxon>Cucurbiteae</taxon>
        <taxon>Cucurbita</taxon>
    </lineage>
</organism>
<gene>
    <name evidence="2" type="primary">LOC111492030</name>
</gene>
<dbReference type="RefSeq" id="XP_022996953.1">
    <property type="nucleotide sequence ID" value="XM_023141185.1"/>
</dbReference>
<proteinExistence type="predicted"/>
<dbReference type="KEGG" id="cmax:111492030"/>
<sequence length="171" mass="19607">MTDEISSDYSDATNRHPLIVLNQNQECELMNSWSSASTEENPEILESFVEKMVMCDSACAASENEVNVRNQVCKIRNLDVELRKESLKVDAAHIFKTFGDVEDVNQEVAIDRVEEKDFARSVVSFDGNQDCMKEELVQEVRSIKQLLDKEIDSWSILEKKKKLLSEEDEIL</sequence>
<dbReference type="GeneID" id="111492030"/>
<dbReference type="Proteomes" id="UP000504608">
    <property type="component" value="Unplaced"/>
</dbReference>
<reference evidence="2" key="1">
    <citation type="submission" date="2025-08" db="UniProtKB">
        <authorList>
            <consortium name="RefSeq"/>
        </authorList>
    </citation>
    <scope>IDENTIFICATION</scope>
    <source>
        <tissue evidence="2">Young leaves</tissue>
    </source>
</reference>
<evidence type="ECO:0000313" key="1">
    <source>
        <dbReference type="Proteomes" id="UP000504608"/>
    </source>
</evidence>
<name>A0A6J1KCG5_CUCMA</name>
<accession>A0A6J1KCG5</accession>
<evidence type="ECO:0000313" key="2">
    <source>
        <dbReference type="RefSeq" id="XP_022996953.1"/>
    </source>
</evidence>